<dbReference type="SUPFAM" id="SSF52166">
    <property type="entry name" value="Ribosomal protein L4"/>
    <property type="match status" value="1"/>
</dbReference>
<accession>A0A7S2HFW4</accession>
<dbReference type="GO" id="GO:0005840">
    <property type="term" value="C:ribosome"/>
    <property type="evidence" value="ECO:0007669"/>
    <property type="project" value="UniProtKB-KW"/>
</dbReference>
<evidence type="ECO:0000256" key="1">
    <source>
        <dbReference type="ARBA" id="ARBA00010528"/>
    </source>
</evidence>
<proteinExistence type="inferred from homology"/>
<dbReference type="EMBL" id="HBGV01008319">
    <property type="protein sequence ID" value="CAD9488677.1"/>
    <property type="molecule type" value="Transcribed_RNA"/>
</dbReference>
<dbReference type="Pfam" id="PF00573">
    <property type="entry name" value="Ribosomal_L4"/>
    <property type="match status" value="1"/>
</dbReference>
<feature type="compositionally biased region" description="Basic residues" evidence="5">
    <location>
        <begin position="253"/>
        <end position="270"/>
    </location>
</feature>
<dbReference type="AlphaFoldDB" id="A0A7S2HFW4"/>
<sequence length="412" mass="45316">MMSTGATIVSSSCRRRCFSSPNGVLPSFILSRQEQQQSDKVIPSVKAVTATYSSSSPKYFSSLKTSSSSSNNSNSNIVVFPPNLKIDPRSKSSPFYGLERIQKEESDDVKKDEPLDAQHVEADEADEEPNDADADTDNDNEEEEEAAAAAEDLLYDLSKQQEAYHAIPLPQRLHNIPIHHLQSSTTSGTINLHPSIFAMDPIRIDILCRVVNYQRNKKRGKRNAAAITKTISQVRGSGRKVRQQKGSGMARAGHSRPAHWRGGAKAHGPKGKVQDYTTKLTKKVRKLGLKHVLSQKLKEGNFFLVNDWNVESYKTKALGHLLYQNFAVGGRGGATAFLIDAPPSSHPHQLEEDEGTDMYVGGVNVNLKVASGNLTKVKVCNQLGCNVYDVLKHEKLIMSLEALKALEARLLA</sequence>
<feature type="compositionally biased region" description="Acidic residues" evidence="5">
    <location>
        <begin position="123"/>
        <end position="146"/>
    </location>
</feature>
<evidence type="ECO:0000256" key="4">
    <source>
        <dbReference type="ARBA" id="ARBA00040565"/>
    </source>
</evidence>
<dbReference type="InterPro" id="IPR002136">
    <property type="entry name" value="Ribosomal_uL4"/>
</dbReference>
<dbReference type="Gene3D" id="3.40.1370.10">
    <property type="match status" value="1"/>
</dbReference>
<evidence type="ECO:0000256" key="3">
    <source>
        <dbReference type="ARBA" id="ARBA00023274"/>
    </source>
</evidence>
<evidence type="ECO:0000256" key="5">
    <source>
        <dbReference type="SAM" id="MobiDB-lite"/>
    </source>
</evidence>
<keyword evidence="3" id="KW-0687">Ribonucleoprotein</keyword>
<dbReference type="PANTHER" id="PTHR10746:SF6">
    <property type="entry name" value="LARGE RIBOSOMAL SUBUNIT PROTEIN UL4M"/>
    <property type="match status" value="1"/>
</dbReference>
<protein>
    <recommendedName>
        <fullName evidence="4">Large ribosomal subunit protein uL4m</fullName>
    </recommendedName>
</protein>
<feature type="compositionally biased region" description="Low complexity" evidence="5">
    <location>
        <begin position="56"/>
        <end position="76"/>
    </location>
</feature>
<feature type="region of interest" description="Disordered" evidence="5">
    <location>
        <begin position="56"/>
        <end position="84"/>
    </location>
</feature>
<feature type="region of interest" description="Disordered" evidence="5">
    <location>
        <begin position="237"/>
        <end position="273"/>
    </location>
</feature>
<dbReference type="GO" id="GO:0003735">
    <property type="term" value="F:structural constituent of ribosome"/>
    <property type="evidence" value="ECO:0007669"/>
    <property type="project" value="InterPro"/>
</dbReference>
<comment type="similarity">
    <text evidence="1">Belongs to the universal ribosomal protein uL4 family.</text>
</comment>
<dbReference type="GO" id="GO:1990904">
    <property type="term" value="C:ribonucleoprotein complex"/>
    <property type="evidence" value="ECO:0007669"/>
    <property type="project" value="UniProtKB-KW"/>
</dbReference>
<name>A0A7S2HFW4_9STRA</name>
<reference evidence="6" key="1">
    <citation type="submission" date="2021-01" db="EMBL/GenBank/DDBJ databases">
        <authorList>
            <person name="Corre E."/>
            <person name="Pelletier E."/>
            <person name="Niang G."/>
            <person name="Scheremetjew M."/>
            <person name="Finn R."/>
            <person name="Kale V."/>
            <person name="Holt S."/>
            <person name="Cochrane G."/>
            <person name="Meng A."/>
            <person name="Brown T."/>
            <person name="Cohen L."/>
        </authorList>
    </citation>
    <scope>NUCLEOTIDE SEQUENCE</scope>
    <source>
        <strain evidence="6">CCMP826</strain>
    </source>
</reference>
<organism evidence="6">
    <name type="scientific">Helicotheca tamesis</name>
    <dbReference type="NCBI Taxonomy" id="374047"/>
    <lineage>
        <taxon>Eukaryota</taxon>
        <taxon>Sar</taxon>
        <taxon>Stramenopiles</taxon>
        <taxon>Ochrophyta</taxon>
        <taxon>Bacillariophyta</taxon>
        <taxon>Mediophyceae</taxon>
        <taxon>Lithodesmiophycidae</taxon>
        <taxon>Lithodesmiales</taxon>
        <taxon>Lithodesmiaceae</taxon>
        <taxon>Helicotheca</taxon>
    </lineage>
</organism>
<dbReference type="GO" id="GO:0006412">
    <property type="term" value="P:translation"/>
    <property type="evidence" value="ECO:0007669"/>
    <property type="project" value="InterPro"/>
</dbReference>
<gene>
    <name evidence="6" type="ORF">HTAM1171_LOCUS5146</name>
</gene>
<dbReference type="InterPro" id="IPR023574">
    <property type="entry name" value="Ribosomal_uL4_dom_sf"/>
</dbReference>
<feature type="region of interest" description="Disordered" evidence="5">
    <location>
        <begin position="120"/>
        <end position="147"/>
    </location>
</feature>
<evidence type="ECO:0000256" key="2">
    <source>
        <dbReference type="ARBA" id="ARBA00022980"/>
    </source>
</evidence>
<keyword evidence="2" id="KW-0689">Ribosomal protein</keyword>
<dbReference type="InterPro" id="IPR013005">
    <property type="entry name" value="Ribosomal_uL4-like"/>
</dbReference>
<dbReference type="PANTHER" id="PTHR10746">
    <property type="entry name" value="50S RIBOSOMAL PROTEIN L4"/>
    <property type="match status" value="1"/>
</dbReference>
<evidence type="ECO:0000313" key="6">
    <source>
        <dbReference type="EMBL" id="CAD9488677.1"/>
    </source>
</evidence>